<gene>
    <name evidence="3" type="ORF">J2W49_000018</name>
</gene>
<comment type="caution">
    <text evidence="3">The sequence shown here is derived from an EMBL/GenBank/DDBJ whole genome shotgun (WGS) entry which is preliminary data.</text>
</comment>
<dbReference type="RefSeq" id="WP_310310273.1">
    <property type="nucleotide sequence ID" value="NZ_JAVDWU010000001.1"/>
</dbReference>
<name>A0ABU1WFQ5_9BURK</name>
<evidence type="ECO:0000313" key="4">
    <source>
        <dbReference type="Proteomes" id="UP001265700"/>
    </source>
</evidence>
<feature type="domain" description="DUF4399" evidence="2">
    <location>
        <begin position="92"/>
        <end position="182"/>
    </location>
</feature>
<feature type="chain" id="PRO_5045174351" description="DUF4399 domain-containing protein" evidence="1">
    <location>
        <begin position="22"/>
        <end position="182"/>
    </location>
</feature>
<sequence>MPMIHTATRIAAGTLILLSLAACGHRSAHHAAMHARHHGAMAANATPTAPVTLSTSTPTLSSGYKKVASPAAAKLYFVNLRNGMTVTSPVKVIFGLSGMGVAPAGIEKEGTGHHHLLVNVNEVDANAPLPANDQFRHFGAGQTETSVELKPGQHTLQLVLGDQNHIPHHPPVLSERITITVK</sequence>
<protein>
    <recommendedName>
        <fullName evidence="2">DUF4399 domain-containing protein</fullName>
    </recommendedName>
</protein>
<keyword evidence="1" id="KW-0732">Signal</keyword>
<dbReference type="InterPro" id="IPR025512">
    <property type="entry name" value="DUF4399"/>
</dbReference>
<evidence type="ECO:0000313" key="3">
    <source>
        <dbReference type="EMBL" id="MDR7148090.1"/>
    </source>
</evidence>
<dbReference type="Proteomes" id="UP001265700">
    <property type="component" value="Unassembled WGS sequence"/>
</dbReference>
<evidence type="ECO:0000256" key="1">
    <source>
        <dbReference type="SAM" id="SignalP"/>
    </source>
</evidence>
<feature type="signal peptide" evidence="1">
    <location>
        <begin position="1"/>
        <end position="21"/>
    </location>
</feature>
<dbReference type="Pfam" id="PF14347">
    <property type="entry name" value="DUF4399"/>
    <property type="match status" value="1"/>
</dbReference>
<proteinExistence type="predicted"/>
<accession>A0ABU1WFQ5</accession>
<organism evidence="3 4">
    <name type="scientific">Hydrogenophaga palleronii</name>
    <dbReference type="NCBI Taxonomy" id="65655"/>
    <lineage>
        <taxon>Bacteria</taxon>
        <taxon>Pseudomonadati</taxon>
        <taxon>Pseudomonadota</taxon>
        <taxon>Betaproteobacteria</taxon>
        <taxon>Burkholderiales</taxon>
        <taxon>Comamonadaceae</taxon>
        <taxon>Hydrogenophaga</taxon>
    </lineage>
</organism>
<evidence type="ECO:0000259" key="2">
    <source>
        <dbReference type="Pfam" id="PF14347"/>
    </source>
</evidence>
<keyword evidence="4" id="KW-1185">Reference proteome</keyword>
<reference evidence="3 4" key="1">
    <citation type="submission" date="2023-07" db="EMBL/GenBank/DDBJ databases">
        <title>Sorghum-associated microbial communities from plants grown in Nebraska, USA.</title>
        <authorList>
            <person name="Schachtman D."/>
        </authorList>
    </citation>
    <scope>NUCLEOTIDE SEQUENCE [LARGE SCALE GENOMIC DNA]</scope>
    <source>
        <strain evidence="3 4">4249</strain>
    </source>
</reference>
<dbReference type="EMBL" id="JAVDWU010000001">
    <property type="protein sequence ID" value="MDR7148090.1"/>
    <property type="molecule type" value="Genomic_DNA"/>
</dbReference>